<dbReference type="AlphaFoldDB" id="A0A430FH19"/>
<dbReference type="PANTHER" id="PTHR11707">
    <property type="entry name" value="L-ASPARAGINASE"/>
    <property type="match status" value="1"/>
</dbReference>
<dbReference type="RefSeq" id="WP_125981646.1">
    <property type="nucleotide sequence ID" value="NZ_QXGL01000005.1"/>
</dbReference>
<evidence type="ECO:0000259" key="7">
    <source>
        <dbReference type="Pfam" id="PF17763"/>
    </source>
</evidence>
<dbReference type="GO" id="GO:0004067">
    <property type="term" value="F:asparaginase activity"/>
    <property type="evidence" value="ECO:0007669"/>
    <property type="project" value="UniProtKB-UniRule"/>
</dbReference>
<evidence type="ECO:0000313" key="9">
    <source>
        <dbReference type="Proteomes" id="UP000287533"/>
    </source>
</evidence>
<evidence type="ECO:0000256" key="5">
    <source>
        <dbReference type="PROSITE-ProRule" id="PRU10100"/>
    </source>
</evidence>
<feature type="active site" description="O-isoaspartyl threonine intermediate" evidence="3">
    <location>
        <position position="26"/>
    </location>
</feature>
<sequence>MSATQSVQAKSDGSLPVVAVGALGGTISMTTDDSGKGAVPTQNADSLVGSLARRYRIAVETRDISLIGSPSMTIRLLLQALDYAHDAVDRGAAGVVLTHGTDTLAESAYVLSLLWDRPEPLVLTGAMRPSDAPGADGPANLTCALRCAADPSMRGLGVLVCFADFVHSATLCEKVDSTAVSAFASPGWGPVARVDAESVVHVMSPAFHFDALPAPSADAPVRIPIITAALDDDGSLLSLLNADTCDAVVVAGVGSGRMSVRAAEQAKRLVQRGVPVVFVRKPSHGTTTTACYAYPGSESDLIAGGLLPGGLLSAEKTRLLLHVLLQAGYRGEALAAELRRRCLA</sequence>
<evidence type="ECO:0000256" key="4">
    <source>
        <dbReference type="PIRSR" id="PIRSR001220-2"/>
    </source>
</evidence>
<dbReference type="Gene3D" id="3.40.50.40">
    <property type="match status" value="1"/>
</dbReference>
<organism evidence="8 9">
    <name type="scientific">Bifidobacterium goeldii</name>
    <dbReference type="NCBI Taxonomy" id="2306975"/>
    <lineage>
        <taxon>Bacteria</taxon>
        <taxon>Bacillati</taxon>
        <taxon>Actinomycetota</taxon>
        <taxon>Actinomycetes</taxon>
        <taxon>Bifidobacteriales</taxon>
        <taxon>Bifidobacteriaceae</taxon>
        <taxon>Bifidobacterium</taxon>
    </lineage>
</organism>
<dbReference type="CDD" id="cd08964">
    <property type="entry name" value="L-asparaginase_II"/>
    <property type="match status" value="1"/>
</dbReference>
<dbReference type="Gene3D" id="3.40.50.1170">
    <property type="entry name" value="L-asparaginase, N-terminal domain"/>
    <property type="match status" value="1"/>
</dbReference>
<dbReference type="SFLD" id="SFLDS00057">
    <property type="entry name" value="Glutaminase/Asparaginase"/>
    <property type="match status" value="1"/>
</dbReference>
<dbReference type="GO" id="GO:0006528">
    <property type="term" value="P:asparagine metabolic process"/>
    <property type="evidence" value="ECO:0007669"/>
    <property type="project" value="InterPro"/>
</dbReference>
<dbReference type="InterPro" id="IPR027475">
    <property type="entry name" value="Asparaginase/glutaminase_AS2"/>
</dbReference>
<dbReference type="InterPro" id="IPR006034">
    <property type="entry name" value="Asparaginase/glutaminase-like"/>
</dbReference>
<evidence type="ECO:0000256" key="2">
    <source>
        <dbReference type="ARBA" id="ARBA00022801"/>
    </source>
</evidence>
<keyword evidence="2" id="KW-0378">Hydrolase</keyword>
<evidence type="ECO:0000256" key="3">
    <source>
        <dbReference type="PIRSR" id="PIRSR001220-1"/>
    </source>
</evidence>
<dbReference type="InterPro" id="IPR004550">
    <property type="entry name" value="AsnASE_II"/>
</dbReference>
<dbReference type="InterPro" id="IPR027473">
    <property type="entry name" value="L-asparaginase_C"/>
</dbReference>
<feature type="binding site" evidence="4">
    <location>
        <position position="69"/>
    </location>
    <ligand>
        <name>substrate</name>
    </ligand>
</feature>
<dbReference type="InterPro" id="IPR037152">
    <property type="entry name" value="L-asparaginase_N_sf"/>
</dbReference>
<dbReference type="InterPro" id="IPR036152">
    <property type="entry name" value="Asp/glu_Ase-like_sf"/>
</dbReference>
<dbReference type="PIRSF" id="PIRSF001220">
    <property type="entry name" value="L-ASNase_gatD"/>
    <property type="match status" value="1"/>
</dbReference>
<feature type="domain" description="Asparaginase/glutaminase C-terminal" evidence="7">
    <location>
        <begin position="222"/>
        <end position="334"/>
    </location>
</feature>
<dbReference type="Pfam" id="PF17763">
    <property type="entry name" value="Asparaginase_C"/>
    <property type="match status" value="1"/>
</dbReference>
<name>A0A430FH19_9BIFI</name>
<dbReference type="PRINTS" id="PR00139">
    <property type="entry name" value="ASNGLNASE"/>
</dbReference>
<dbReference type="Pfam" id="PF00710">
    <property type="entry name" value="Asparaginase"/>
    <property type="match status" value="1"/>
</dbReference>
<evidence type="ECO:0000259" key="6">
    <source>
        <dbReference type="Pfam" id="PF00710"/>
    </source>
</evidence>
<feature type="domain" description="L-asparaginase N-terminal" evidence="6">
    <location>
        <begin position="18"/>
        <end position="199"/>
    </location>
</feature>
<proteinExistence type="inferred from homology"/>
<reference evidence="8 9" key="1">
    <citation type="submission" date="2018-09" db="EMBL/GenBank/DDBJ databases">
        <title>Characterization of the phylogenetic diversity of five novel species belonging to the genus Bifidobacterium.</title>
        <authorList>
            <person name="Lugli G.A."/>
            <person name="Duranti S."/>
            <person name="Milani C."/>
        </authorList>
    </citation>
    <scope>NUCLEOTIDE SEQUENCE [LARGE SCALE GENOMIC DNA]</scope>
    <source>
        <strain evidence="8 9">2034B</strain>
    </source>
</reference>
<evidence type="ECO:0000313" key="8">
    <source>
        <dbReference type="EMBL" id="RSX52174.1"/>
    </source>
</evidence>
<dbReference type="InterPro" id="IPR040919">
    <property type="entry name" value="Asparaginase_C"/>
</dbReference>
<dbReference type="SMART" id="SM00870">
    <property type="entry name" value="Asparaginase"/>
    <property type="match status" value="1"/>
</dbReference>
<dbReference type="PANTHER" id="PTHR11707:SF28">
    <property type="entry name" value="60 KDA LYSOPHOSPHOLIPASE"/>
    <property type="match status" value="1"/>
</dbReference>
<dbReference type="PROSITE" id="PS00917">
    <property type="entry name" value="ASN_GLN_ASE_2"/>
    <property type="match status" value="1"/>
</dbReference>
<dbReference type="InterPro" id="IPR027474">
    <property type="entry name" value="L-asparaginase_N"/>
</dbReference>
<dbReference type="PROSITE" id="PS51732">
    <property type="entry name" value="ASN_GLN_ASE_3"/>
    <property type="match status" value="1"/>
</dbReference>
<protein>
    <submittedName>
        <fullName evidence="8">L-asparaginase</fullName>
    </submittedName>
</protein>
<dbReference type="OrthoDB" id="9788068at2"/>
<comment type="caution">
    <text evidence="8">The sequence shown here is derived from an EMBL/GenBank/DDBJ whole genome shotgun (WGS) entry which is preliminary data.</text>
</comment>
<dbReference type="SUPFAM" id="SSF53774">
    <property type="entry name" value="Glutaminase/Asparaginase"/>
    <property type="match status" value="1"/>
</dbReference>
<gene>
    <name evidence="8" type="ORF">D2E25_1587</name>
</gene>
<feature type="binding site" evidence="4">
    <location>
        <begin position="101"/>
        <end position="102"/>
    </location>
    <ligand>
        <name>substrate</name>
    </ligand>
</feature>
<dbReference type="EMBL" id="QXGL01000005">
    <property type="protein sequence ID" value="RSX52174.1"/>
    <property type="molecule type" value="Genomic_DNA"/>
</dbReference>
<accession>A0A430FH19</accession>
<keyword evidence="9" id="KW-1185">Reference proteome</keyword>
<dbReference type="PIRSF" id="PIRSF500176">
    <property type="entry name" value="L_ASNase"/>
    <property type="match status" value="1"/>
</dbReference>
<dbReference type="Proteomes" id="UP000287533">
    <property type="component" value="Unassembled WGS sequence"/>
</dbReference>
<evidence type="ECO:0000256" key="1">
    <source>
        <dbReference type="ARBA" id="ARBA00010518"/>
    </source>
</evidence>
<feature type="active site" evidence="5">
    <location>
        <position position="101"/>
    </location>
</feature>
<comment type="similarity">
    <text evidence="1">Belongs to the asparaginase 1 family.</text>
</comment>